<dbReference type="RefSeq" id="YP_009710007.1">
    <property type="nucleotide sequence ID" value="NC_045180.1"/>
</dbReference>
<sequence>MPIGYRILPVAAFSQKNILTLNAVGETLTQYNIVWRIQYQNYRGSEIKIEGLENVRKFVNLLDNLETKMYGLKFFDLCIMKQLYFVIDENKHNTVEGRQQVIDLKFSLHTGPFEYQAEANGRLGRDIWEERHGIVVGSSIGTARKTEIYKQYEEHIKKTKLAMKKSQLQLNPSYISGLIEGDGCLCSFIIRQNGFCIPRFQNAFSFTIEKEGVFLLDVIAYYFKDNRPYFYKQPNAISYTIRRPEIHQNLIDHFNHAPVFGSLPQIEMFKTIHGIKARKLDYAEAVKLATMIYEKSSRNGRKKKSLEEVIEDFKKYFKA</sequence>
<dbReference type="Pfam" id="PF00961">
    <property type="entry name" value="LAGLIDADG_1"/>
    <property type="match status" value="1"/>
</dbReference>
<name>A0A5P9NVY1_COLSC</name>
<reference evidence="2" key="1">
    <citation type="submission" date="2019-10" db="EMBL/GenBank/DDBJ databases">
        <title>Complete mitogenome of the streptophyte green alga Coleochaete scutata (Coleochaetophyceae).</title>
        <authorList>
            <person name="Turmel M."/>
            <person name="Otis C."/>
            <person name="Lemieux C."/>
        </authorList>
    </citation>
    <scope>NUCLEOTIDE SEQUENCE</scope>
</reference>
<gene>
    <name evidence="2" type="primary">orf319</name>
</gene>
<proteinExistence type="predicted"/>
<evidence type="ECO:0000313" key="2">
    <source>
        <dbReference type="EMBL" id="QFU80112.1"/>
    </source>
</evidence>
<dbReference type="GeneID" id="42369813"/>
<dbReference type="GO" id="GO:0004519">
    <property type="term" value="F:endonuclease activity"/>
    <property type="evidence" value="ECO:0007669"/>
    <property type="project" value="UniProtKB-KW"/>
</dbReference>
<feature type="domain" description="Homing endonuclease LAGLIDADG" evidence="1">
    <location>
        <begin position="175"/>
        <end position="262"/>
    </location>
</feature>
<dbReference type="EMBL" id="MN613583">
    <property type="protein sequence ID" value="QFU80112.1"/>
    <property type="molecule type" value="Genomic_DNA"/>
</dbReference>
<accession>A0A5P9NVY1</accession>
<keyword evidence="2" id="KW-0496">Mitochondrion</keyword>
<dbReference type="AlphaFoldDB" id="A0A5P9NVY1"/>
<keyword evidence="2" id="KW-0378">Hydrolase</keyword>
<dbReference type="PANTHER" id="PTHR36181:SF2">
    <property type="entry name" value="INTRON-ENCODED ENDONUCLEASE AI3-RELATED"/>
    <property type="match status" value="1"/>
</dbReference>
<keyword evidence="2" id="KW-0540">Nuclease</keyword>
<dbReference type="InterPro" id="IPR051289">
    <property type="entry name" value="LAGLIDADG_Endonuclease"/>
</dbReference>
<geneLocation type="mitochondrion" evidence="2"/>
<evidence type="ECO:0000259" key="1">
    <source>
        <dbReference type="Pfam" id="PF00961"/>
    </source>
</evidence>
<dbReference type="SUPFAM" id="SSF55608">
    <property type="entry name" value="Homing endonucleases"/>
    <property type="match status" value="2"/>
</dbReference>
<dbReference type="PANTHER" id="PTHR36181">
    <property type="entry name" value="INTRON-ENCODED ENDONUCLEASE AI3-RELATED"/>
    <property type="match status" value="1"/>
</dbReference>
<protein>
    <submittedName>
        <fullName evidence="2">Putative LAGLIDADG homing endonuclease</fullName>
    </submittedName>
</protein>
<dbReference type="InterPro" id="IPR027434">
    <property type="entry name" value="Homing_endonucl"/>
</dbReference>
<dbReference type="GO" id="GO:0005739">
    <property type="term" value="C:mitochondrion"/>
    <property type="evidence" value="ECO:0007669"/>
    <property type="project" value="UniProtKB-ARBA"/>
</dbReference>
<dbReference type="InterPro" id="IPR004860">
    <property type="entry name" value="LAGLIDADG_dom"/>
</dbReference>
<keyword evidence="2" id="KW-0255">Endonuclease</keyword>
<organism evidence="2">
    <name type="scientific">Coleochaete scutata</name>
    <dbReference type="NCBI Taxonomy" id="3125"/>
    <lineage>
        <taxon>Eukaryota</taxon>
        <taxon>Viridiplantae</taxon>
        <taxon>Streptophyta</taxon>
        <taxon>Coleochaetophyceae</taxon>
        <taxon>Coleochaetales</taxon>
        <taxon>Coleochaetaceae</taxon>
        <taxon>Coleochaete</taxon>
    </lineage>
</organism>
<dbReference type="Gene3D" id="3.10.28.10">
    <property type="entry name" value="Homing endonucleases"/>
    <property type="match status" value="2"/>
</dbReference>